<feature type="compositionally biased region" description="Polar residues" evidence="1">
    <location>
        <begin position="87"/>
        <end position="103"/>
    </location>
</feature>
<keyword evidence="2" id="KW-1133">Transmembrane helix</keyword>
<dbReference type="EMBL" id="UGGP01000003">
    <property type="protein sequence ID" value="STO53270.1"/>
    <property type="molecule type" value="Genomic_DNA"/>
</dbReference>
<dbReference type="Proteomes" id="UP000254060">
    <property type="component" value="Unassembled WGS sequence"/>
</dbReference>
<keyword evidence="2" id="KW-0472">Membrane</keyword>
<evidence type="ECO:0000256" key="2">
    <source>
        <dbReference type="SAM" id="Phobius"/>
    </source>
</evidence>
<organism evidence="3 4">
    <name type="scientific">Exiguobacterium aurantiacum</name>
    <dbReference type="NCBI Taxonomy" id="33987"/>
    <lineage>
        <taxon>Bacteria</taxon>
        <taxon>Bacillati</taxon>
        <taxon>Bacillota</taxon>
        <taxon>Bacilli</taxon>
        <taxon>Bacillales</taxon>
        <taxon>Bacillales Family XII. Incertae Sedis</taxon>
        <taxon>Exiguobacterium</taxon>
    </lineage>
</organism>
<reference evidence="3 4" key="1">
    <citation type="submission" date="2018-06" db="EMBL/GenBank/DDBJ databases">
        <authorList>
            <consortium name="Pathogen Informatics"/>
            <person name="Doyle S."/>
        </authorList>
    </citation>
    <scope>NUCLEOTIDE SEQUENCE [LARGE SCALE GENOMIC DNA]</scope>
    <source>
        <strain evidence="3 4">NCTC13163</strain>
    </source>
</reference>
<gene>
    <name evidence="3" type="ORF">NCTC13163_03251</name>
</gene>
<feature type="transmembrane region" description="Helical" evidence="2">
    <location>
        <begin position="111"/>
        <end position="129"/>
    </location>
</feature>
<feature type="region of interest" description="Disordered" evidence="1">
    <location>
        <begin position="61"/>
        <end position="103"/>
    </location>
</feature>
<accession>A0A377HH74</accession>
<evidence type="ECO:0000313" key="4">
    <source>
        <dbReference type="Proteomes" id="UP000254060"/>
    </source>
</evidence>
<evidence type="ECO:0000313" key="3">
    <source>
        <dbReference type="EMBL" id="STO53270.1"/>
    </source>
</evidence>
<dbReference type="AlphaFoldDB" id="A0A377HH74"/>
<dbReference type="RefSeq" id="WP_115336747.1">
    <property type="nucleotide sequence ID" value="NZ_UGGP01000003.1"/>
</dbReference>
<evidence type="ECO:0000256" key="1">
    <source>
        <dbReference type="SAM" id="MobiDB-lite"/>
    </source>
</evidence>
<keyword evidence="2" id="KW-0812">Transmembrane</keyword>
<dbReference type="OrthoDB" id="2352496at2"/>
<sequence length="245" mass="27516">MSIMVSALMLSSFVLVTRQVYTLYQGIDLSGGEISIRETECSGKKTFLFVIKMGESCEDHQAAEEPKSSAVTSVDGPTEDPPEGATPNGNIDGSSSLKSGTDNETKASSQILPYFLSILCLIFSIVWLFRRRTISRKKVSFERTPMKSTDNLSQEMYSSNPLLSSELPASLIRQELILFERKLDPRNRRHPQETVTAWVNRIGLQASILTYLQTRYDSDQSVADGTTLEEFKNQLDIYLSQHEKE</sequence>
<protein>
    <recommendedName>
        <fullName evidence="5">DUF4129 domain-containing protein</fullName>
    </recommendedName>
</protein>
<name>A0A377HH74_9BACL</name>
<evidence type="ECO:0008006" key="5">
    <source>
        <dbReference type="Google" id="ProtNLM"/>
    </source>
</evidence>
<proteinExistence type="predicted"/>